<gene>
    <name evidence="1" type="ORF">LKE05_04550</name>
</gene>
<accession>A0AAE3DY77</accession>
<comment type="caution">
    <text evidence="1">The sequence shown here is derived from an EMBL/GenBank/DDBJ whole genome shotgun (WGS) entry which is preliminary data.</text>
</comment>
<proteinExistence type="predicted"/>
<organism evidence="1 2">
    <name type="scientific">Hominilimicola fabiformis</name>
    <dbReference type="NCBI Taxonomy" id="2885356"/>
    <lineage>
        <taxon>Bacteria</taxon>
        <taxon>Bacillati</taxon>
        <taxon>Bacillota</taxon>
        <taxon>Clostridia</taxon>
        <taxon>Eubacteriales</taxon>
        <taxon>Oscillospiraceae</taxon>
        <taxon>Hominilimicola</taxon>
    </lineage>
</organism>
<dbReference type="Proteomes" id="UP001198242">
    <property type="component" value="Unassembled WGS sequence"/>
</dbReference>
<evidence type="ECO:0000313" key="2">
    <source>
        <dbReference type="Proteomes" id="UP001198242"/>
    </source>
</evidence>
<dbReference type="EMBL" id="JAJEQM010000005">
    <property type="protein sequence ID" value="MCC2210063.1"/>
    <property type="molecule type" value="Genomic_DNA"/>
</dbReference>
<sequence length="173" mass="20031">MKKVYVVMGLHPSHAMSEIKAVFKEKKKAEEYCFRHINCSIKEYSYSDDKTYTPLERVIIEGEINAQSLPDCTFEHLTKEDAGYKGEEFVCVFHIWGAPCFKFQINKILPDNYNEEIEKIKYAQILQDVINTSKVELKGIPLDGFGQMIRISDLIVSKLEKIIAEKFNVKIED</sequence>
<dbReference type="RefSeq" id="WP_308456089.1">
    <property type="nucleotide sequence ID" value="NZ_JAJEQM010000005.1"/>
</dbReference>
<evidence type="ECO:0000313" key="1">
    <source>
        <dbReference type="EMBL" id="MCC2210063.1"/>
    </source>
</evidence>
<reference evidence="1 2" key="1">
    <citation type="submission" date="2021-10" db="EMBL/GenBank/DDBJ databases">
        <title>Anaerobic single-cell dispensing facilitates the cultivation of human gut bacteria.</title>
        <authorList>
            <person name="Afrizal A."/>
        </authorList>
    </citation>
    <scope>NUCLEOTIDE SEQUENCE [LARGE SCALE GENOMIC DNA]</scope>
    <source>
        <strain evidence="1 2">CLA-AA-H232</strain>
    </source>
</reference>
<name>A0AAE3DY77_9FIRM</name>
<keyword evidence="2" id="KW-1185">Reference proteome</keyword>
<dbReference type="AlphaFoldDB" id="A0AAE3DY77"/>
<protein>
    <submittedName>
        <fullName evidence="1">Uncharacterized protein</fullName>
    </submittedName>
</protein>